<dbReference type="Gene3D" id="1.10.10.60">
    <property type="entry name" value="Homeodomain-like"/>
    <property type="match status" value="1"/>
</dbReference>
<dbReference type="InterPro" id="IPR020449">
    <property type="entry name" value="Tscrpt_reg_AraC-type_HTH"/>
</dbReference>
<dbReference type="OrthoDB" id="1096411at2"/>
<keyword evidence="2 5" id="KW-0238">DNA-binding</keyword>
<dbReference type="SUPFAM" id="SSF51215">
    <property type="entry name" value="Regulatory protein AraC"/>
    <property type="match status" value="1"/>
</dbReference>
<evidence type="ECO:0000313" key="5">
    <source>
        <dbReference type="EMBL" id="RKR13046.1"/>
    </source>
</evidence>
<sequence>MSKIKQYHLHKENPEKLQFGVYDLESYLEYSGSHALKAHSHSYYQIIWMQNSGGTHYIDFNGYPVKENSLFFISKNQIHYFDGKANHKGVLIHFNDSLFKPTDLDIFLKYQVFNNYERPSYCLKEESLALVNSYIDLINLELNNENAFGYQEVIRSLVKSLLVILERVHNKENTSDVGLNHPYTNQYIQFKELIETYYNQKYKLTEYASLLNTSTKTLTTITKTMANTSPAALIAERIILEAKRLLAFTPLKINEIGYKLGFDDVSYFVKYFKRHLNQSPTEYRNLLEKNK</sequence>
<dbReference type="InterPro" id="IPR009057">
    <property type="entry name" value="Homeodomain-like_sf"/>
</dbReference>
<dbReference type="PRINTS" id="PR00032">
    <property type="entry name" value="HTHARAC"/>
</dbReference>
<gene>
    <name evidence="5" type="ORF">CLV91_1760</name>
</gene>
<keyword evidence="1" id="KW-0805">Transcription regulation</keyword>
<dbReference type="PROSITE" id="PS01124">
    <property type="entry name" value="HTH_ARAC_FAMILY_2"/>
    <property type="match status" value="1"/>
</dbReference>
<keyword evidence="3" id="KW-0804">Transcription</keyword>
<protein>
    <submittedName>
        <fullName evidence="5">AraC-like DNA-binding protein</fullName>
    </submittedName>
</protein>
<accession>A0A495E8B8</accession>
<dbReference type="InterPro" id="IPR018060">
    <property type="entry name" value="HTH_AraC"/>
</dbReference>
<dbReference type="EMBL" id="RBIQ01000008">
    <property type="protein sequence ID" value="RKR13046.1"/>
    <property type="molecule type" value="Genomic_DNA"/>
</dbReference>
<dbReference type="GO" id="GO:0003700">
    <property type="term" value="F:DNA-binding transcription factor activity"/>
    <property type="evidence" value="ECO:0007669"/>
    <property type="project" value="InterPro"/>
</dbReference>
<dbReference type="SMART" id="SM00342">
    <property type="entry name" value="HTH_ARAC"/>
    <property type="match status" value="1"/>
</dbReference>
<comment type="caution">
    <text evidence="5">The sequence shown here is derived from an EMBL/GenBank/DDBJ whole genome shotgun (WGS) entry which is preliminary data.</text>
</comment>
<dbReference type="SUPFAM" id="SSF46689">
    <property type="entry name" value="Homeodomain-like"/>
    <property type="match status" value="1"/>
</dbReference>
<dbReference type="GO" id="GO:0043565">
    <property type="term" value="F:sequence-specific DNA binding"/>
    <property type="evidence" value="ECO:0007669"/>
    <property type="project" value="InterPro"/>
</dbReference>
<reference evidence="5 6" key="1">
    <citation type="submission" date="2018-10" db="EMBL/GenBank/DDBJ databases">
        <title>Genomic Encyclopedia of Archaeal and Bacterial Type Strains, Phase II (KMG-II): from individual species to whole genera.</title>
        <authorList>
            <person name="Goeker M."/>
        </authorList>
    </citation>
    <scope>NUCLEOTIDE SEQUENCE [LARGE SCALE GENOMIC DNA]</scope>
    <source>
        <strain evidence="5 6">DSM 25230</strain>
    </source>
</reference>
<dbReference type="Pfam" id="PF12833">
    <property type="entry name" value="HTH_18"/>
    <property type="match status" value="1"/>
</dbReference>
<dbReference type="PANTHER" id="PTHR43280">
    <property type="entry name" value="ARAC-FAMILY TRANSCRIPTIONAL REGULATOR"/>
    <property type="match status" value="1"/>
</dbReference>
<dbReference type="InterPro" id="IPR037923">
    <property type="entry name" value="HTH-like"/>
</dbReference>
<evidence type="ECO:0000256" key="2">
    <source>
        <dbReference type="ARBA" id="ARBA00023125"/>
    </source>
</evidence>
<feature type="domain" description="HTH araC/xylS-type" evidence="4">
    <location>
        <begin position="188"/>
        <end position="286"/>
    </location>
</feature>
<evidence type="ECO:0000256" key="3">
    <source>
        <dbReference type="ARBA" id="ARBA00023163"/>
    </source>
</evidence>
<organism evidence="5 6">
    <name type="scientific">Maribacter vaceletii</name>
    <dbReference type="NCBI Taxonomy" id="1206816"/>
    <lineage>
        <taxon>Bacteria</taxon>
        <taxon>Pseudomonadati</taxon>
        <taxon>Bacteroidota</taxon>
        <taxon>Flavobacteriia</taxon>
        <taxon>Flavobacteriales</taxon>
        <taxon>Flavobacteriaceae</taxon>
        <taxon>Maribacter</taxon>
    </lineage>
</organism>
<name>A0A495E8B8_9FLAO</name>
<dbReference type="AlphaFoldDB" id="A0A495E8B8"/>
<dbReference type="PANTHER" id="PTHR43280:SF32">
    <property type="entry name" value="TRANSCRIPTIONAL REGULATORY PROTEIN"/>
    <property type="match status" value="1"/>
</dbReference>
<evidence type="ECO:0000313" key="6">
    <source>
        <dbReference type="Proteomes" id="UP000269412"/>
    </source>
</evidence>
<evidence type="ECO:0000259" key="4">
    <source>
        <dbReference type="PROSITE" id="PS01124"/>
    </source>
</evidence>
<evidence type="ECO:0000256" key="1">
    <source>
        <dbReference type="ARBA" id="ARBA00023015"/>
    </source>
</evidence>
<dbReference type="Proteomes" id="UP000269412">
    <property type="component" value="Unassembled WGS sequence"/>
</dbReference>
<dbReference type="RefSeq" id="WP_121066460.1">
    <property type="nucleotide sequence ID" value="NZ_RBIQ01000008.1"/>
</dbReference>
<proteinExistence type="predicted"/>
<keyword evidence="6" id="KW-1185">Reference proteome</keyword>